<dbReference type="SUPFAM" id="SSF53335">
    <property type="entry name" value="S-adenosyl-L-methionine-dependent methyltransferases"/>
    <property type="match status" value="1"/>
</dbReference>
<comment type="caution">
    <text evidence="2">The sequence shown here is derived from an EMBL/GenBank/DDBJ whole genome shotgun (WGS) entry which is preliminary data.</text>
</comment>
<gene>
    <name evidence="2" type="ORF">ACFPYI_07540</name>
</gene>
<keyword evidence="3" id="KW-1185">Reference proteome</keyword>
<evidence type="ECO:0000313" key="3">
    <source>
        <dbReference type="Proteomes" id="UP001596099"/>
    </source>
</evidence>
<dbReference type="Pfam" id="PF08241">
    <property type="entry name" value="Methyltransf_11"/>
    <property type="match status" value="1"/>
</dbReference>
<keyword evidence="2" id="KW-0808">Transferase</keyword>
<dbReference type="AlphaFoldDB" id="A0ABD5RLB6"/>
<dbReference type="CDD" id="cd02440">
    <property type="entry name" value="AdoMet_MTases"/>
    <property type="match status" value="1"/>
</dbReference>
<dbReference type="Proteomes" id="UP001596099">
    <property type="component" value="Unassembled WGS sequence"/>
</dbReference>
<evidence type="ECO:0000259" key="1">
    <source>
        <dbReference type="Pfam" id="PF08241"/>
    </source>
</evidence>
<dbReference type="EC" id="2.1.1.-" evidence="2"/>
<feature type="domain" description="Methyltransferase type 11" evidence="1">
    <location>
        <begin position="37"/>
        <end position="119"/>
    </location>
</feature>
<dbReference type="Gene3D" id="3.40.50.150">
    <property type="entry name" value="Vaccinia Virus protein VP39"/>
    <property type="match status" value="1"/>
</dbReference>
<dbReference type="EMBL" id="JBHSQH010000001">
    <property type="protein sequence ID" value="MFC5971184.1"/>
    <property type="molecule type" value="Genomic_DNA"/>
</dbReference>
<dbReference type="PANTHER" id="PTHR43591">
    <property type="entry name" value="METHYLTRANSFERASE"/>
    <property type="match status" value="1"/>
</dbReference>
<name>A0ABD5RLB6_9EURY</name>
<protein>
    <submittedName>
        <fullName evidence="2">Class I SAM-dependent methyltransferase</fullName>
        <ecNumber evidence="2">2.1.1.-</ecNumber>
    </submittedName>
</protein>
<accession>A0ABD5RLB6</accession>
<evidence type="ECO:0000313" key="2">
    <source>
        <dbReference type="EMBL" id="MFC5971184.1"/>
    </source>
</evidence>
<organism evidence="2 3">
    <name type="scientific">Halomarina salina</name>
    <dbReference type="NCBI Taxonomy" id="1872699"/>
    <lineage>
        <taxon>Archaea</taxon>
        <taxon>Methanobacteriati</taxon>
        <taxon>Methanobacteriota</taxon>
        <taxon>Stenosarchaea group</taxon>
        <taxon>Halobacteria</taxon>
        <taxon>Halobacteriales</taxon>
        <taxon>Natronomonadaceae</taxon>
        <taxon>Halomarina</taxon>
    </lineage>
</organism>
<reference evidence="2 3" key="1">
    <citation type="journal article" date="2019" name="Int. J. Syst. Evol. Microbiol.">
        <title>The Global Catalogue of Microorganisms (GCM) 10K type strain sequencing project: providing services to taxonomists for standard genome sequencing and annotation.</title>
        <authorList>
            <consortium name="The Broad Institute Genomics Platform"/>
            <consortium name="The Broad Institute Genome Sequencing Center for Infectious Disease"/>
            <person name="Wu L."/>
            <person name="Ma J."/>
        </authorList>
    </citation>
    <scope>NUCLEOTIDE SEQUENCE [LARGE SCALE GENOMIC DNA]</scope>
    <source>
        <strain evidence="2 3">CGMCC 1.12543</strain>
    </source>
</reference>
<dbReference type="InterPro" id="IPR013216">
    <property type="entry name" value="Methyltransf_11"/>
</dbReference>
<keyword evidence="2" id="KW-0489">Methyltransferase</keyword>
<dbReference type="GO" id="GO:0032259">
    <property type="term" value="P:methylation"/>
    <property type="evidence" value="ECO:0007669"/>
    <property type="project" value="UniProtKB-KW"/>
</dbReference>
<dbReference type="PANTHER" id="PTHR43591:SF97">
    <property type="entry name" value="CLASS I SAM-DEPENDENT METHYLTRANSFERASE"/>
    <property type="match status" value="1"/>
</dbReference>
<proteinExistence type="predicted"/>
<dbReference type="GO" id="GO:0008168">
    <property type="term" value="F:methyltransferase activity"/>
    <property type="evidence" value="ECO:0007669"/>
    <property type="project" value="UniProtKB-KW"/>
</dbReference>
<sequence>MRRFSADYLDDTRRGMWSPGDREALAPLDLAERSVVLDVGCGTGKLSSVLASETPADAQVVGLDRDPALLAEVPDPVHPVLADALSLPVADARADLVVCQALLINLPDPLAAVEEFQRASSDLVAAVEPDNAAVTVESSVAAEERLTARARERFVDGVPTDVTLGAAPDLFREAGLVDVETRRHDHVRTVEPPYDESALEGAKRKATASRLDDQRETLLDGGMSEDAFEALRHEWREMGRDVVEAMTAGTYRRRETVPFFVTVGRVPTGEGDSAPDSRGA</sequence>
<dbReference type="RefSeq" id="WP_247414093.1">
    <property type="nucleotide sequence ID" value="NZ_JALLGW010000001.1"/>
</dbReference>
<dbReference type="InterPro" id="IPR029063">
    <property type="entry name" value="SAM-dependent_MTases_sf"/>
</dbReference>